<dbReference type="SMART" id="SM00937">
    <property type="entry name" value="PCRF"/>
    <property type="match status" value="1"/>
</dbReference>
<dbReference type="Pfam" id="PF00472">
    <property type="entry name" value="RF-1"/>
    <property type="match status" value="1"/>
</dbReference>
<dbReference type="Gene3D" id="3.30.70.1660">
    <property type="match status" value="2"/>
</dbReference>
<dbReference type="Pfam" id="PF03462">
    <property type="entry name" value="PCRF"/>
    <property type="match status" value="1"/>
</dbReference>
<protein>
    <recommendedName>
        <fullName evidence="6">Prokaryotic-type class I peptide chain release factors domain-containing protein</fullName>
    </recommendedName>
</protein>
<evidence type="ECO:0000256" key="2">
    <source>
        <dbReference type="ARBA" id="ARBA00010835"/>
    </source>
</evidence>
<dbReference type="EMBL" id="UINC01062356">
    <property type="protein sequence ID" value="SVB88902.1"/>
    <property type="molecule type" value="Genomic_DNA"/>
</dbReference>
<dbReference type="SUPFAM" id="SSF75620">
    <property type="entry name" value="Release factor"/>
    <property type="match status" value="1"/>
</dbReference>
<dbReference type="InterPro" id="IPR004373">
    <property type="entry name" value="RF-1"/>
</dbReference>
<evidence type="ECO:0000256" key="1">
    <source>
        <dbReference type="ARBA" id="ARBA00004496"/>
    </source>
</evidence>
<dbReference type="NCBIfam" id="NF001859">
    <property type="entry name" value="PRK00591.1"/>
    <property type="match status" value="1"/>
</dbReference>
<name>A0A382HP57_9ZZZZ</name>
<accession>A0A382HP57</accession>
<dbReference type="NCBIfam" id="TIGR00019">
    <property type="entry name" value="prfA"/>
    <property type="match status" value="1"/>
</dbReference>
<feature type="domain" description="Prokaryotic-type class I peptide chain release factors" evidence="6">
    <location>
        <begin position="243"/>
        <end position="259"/>
    </location>
</feature>
<evidence type="ECO:0000256" key="3">
    <source>
        <dbReference type="ARBA" id="ARBA00022481"/>
    </source>
</evidence>
<dbReference type="Gene3D" id="6.10.140.1950">
    <property type="match status" value="1"/>
</dbReference>
<sequence>VKRFSPAGVLCLWSVNLLPHIEQFCKRRDELESALSTPDVASDNKQFLELTREYSQMKKLAELGERYLKLLADINASRQLIQAEPADSELAELAREELPGLEAEQAGLGLELQYGIIPPNPSDSRDTIVEIRAGAGGAESALFCADLHRMYARYAESQGWKVQSMDASVSDLGGFKEVIFGIKGQDVFKKLKFESGVHRVQRVPATETQGRVHTSTVTVAVLPEAEDVDIDIRPDDLEINVCRASGPGGQGVNTTDSAVQIQHKPSGMIVRCMDGRSQQKNKEQAMKVLRSRLLEQKIAEEHAKYAAERKSQIGTGERNERIRTYNFSQNRVTDHRIDLTLYNLPTFIEGQIDEVVSALLANDLKERLAALE</sequence>
<dbReference type="Gene3D" id="3.30.160.20">
    <property type="match status" value="1"/>
</dbReference>
<evidence type="ECO:0000256" key="5">
    <source>
        <dbReference type="ARBA" id="ARBA00022917"/>
    </source>
</evidence>
<dbReference type="GO" id="GO:0005829">
    <property type="term" value="C:cytosol"/>
    <property type="evidence" value="ECO:0007669"/>
    <property type="project" value="UniProtKB-ARBA"/>
</dbReference>
<dbReference type="AlphaFoldDB" id="A0A382HP57"/>
<proteinExistence type="inferred from homology"/>
<keyword evidence="5" id="KW-0648">Protein biosynthesis</keyword>
<dbReference type="InterPro" id="IPR050057">
    <property type="entry name" value="Prokaryotic/Mito_RF"/>
</dbReference>
<dbReference type="InterPro" id="IPR005139">
    <property type="entry name" value="PCRF"/>
</dbReference>
<dbReference type="PROSITE" id="PS00745">
    <property type="entry name" value="RF_PROK_I"/>
    <property type="match status" value="1"/>
</dbReference>
<comment type="similarity">
    <text evidence="2">Belongs to the prokaryotic/mitochondrial release factor family.</text>
</comment>
<organism evidence="7">
    <name type="scientific">marine metagenome</name>
    <dbReference type="NCBI Taxonomy" id="408172"/>
    <lineage>
        <taxon>unclassified sequences</taxon>
        <taxon>metagenomes</taxon>
        <taxon>ecological metagenomes</taxon>
    </lineage>
</organism>
<dbReference type="PANTHER" id="PTHR43804:SF7">
    <property type="entry name" value="LD18447P"/>
    <property type="match status" value="1"/>
</dbReference>
<evidence type="ECO:0000313" key="7">
    <source>
        <dbReference type="EMBL" id="SVB88902.1"/>
    </source>
</evidence>
<reference evidence="7" key="1">
    <citation type="submission" date="2018-05" db="EMBL/GenBank/DDBJ databases">
        <authorList>
            <person name="Lanie J.A."/>
            <person name="Ng W.-L."/>
            <person name="Kazmierczak K.M."/>
            <person name="Andrzejewski T.M."/>
            <person name="Davidsen T.M."/>
            <person name="Wayne K.J."/>
            <person name="Tettelin H."/>
            <person name="Glass J.I."/>
            <person name="Rusch D."/>
            <person name="Podicherti R."/>
            <person name="Tsui H.-C.T."/>
            <person name="Winkler M.E."/>
        </authorList>
    </citation>
    <scope>NUCLEOTIDE SEQUENCE</scope>
</reference>
<dbReference type="FunFam" id="3.30.70.1660:FF:000002">
    <property type="entry name" value="Peptide chain release factor 1"/>
    <property type="match status" value="1"/>
</dbReference>
<dbReference type="HAMAP" id="MF_00093">
    <property type="entry name" value="Rel_fac_1"/>
    <property type="match status" value="1"/>
</dbReference>
<dbReference type="FunFam" id="3.30.70.1660:FF:000004">
    <property type="entry name" value="Peptide chain release factor 1"/>
    <property type="match status" value="1"/>
</dbReference>
<gene>
    <name evidence="7" type="ORF">METZ01_LOCUS241756</name>
</gene>
<dbReference type="FunFam" id="3.30.160.20:FF:000004">
    <property type="entry name" value="Peptide chain release factor 1"/>
    <property type="match status" value="1"/>
</dbReference>
<comment type="subcellular location">
    <subcellularLocation>
        <location evidence="1">Cytoplasm</location>
    </subcellularLocation>
</comment>
<dbReference type="InterPro" id="IPR045853">
    <property type="entry name" value="Pep_chain_release_fac_I_sf"/>
</dbReference>
<dbReference type="PANTHER" id="PTHR43804">
    <property type="entry name" value="LD18447P"/>
    <property type="match status" value="1"/>
</dbReference>
<keyword evidence="3" id="KW-0488">Methylation</keyword>
<evidence type="ECO:0000259" key="6">
    <source>
        <dbReference type="PROSITE" id="PS00745"/>
    </source>
</evidence>
<keyword evidence="4" id="KW-0963">Cytoplasm</keyword>
<dbReference type="InterPro" id="IPR000352">
    <property type="entry name" value="Pep_chain_release_fac_I"/>
</dbReference>
<feature type="non-terminal residue" evidence="7">
    <location>
        <position position="1"/>
    </location>
</feature>
<dbReference type="GO" id="GO:0016149">
    <property type="term" value="F:translation release factor activity, codon specific"/>
    <property type="evidence" value="ECO:0007669"/>
    <property type="project" value="InterPro"/>
</dbReference>
<evidence type="ECO:0000256" key="4">
    <source>
        <dbReference type="ARBA" id="ARBA00022490"/>
    </source>
</evidence>